<gene>
    <name evidence="1" type="ORF">SAMN04488544_1071</name>
</gene>
<name>A0A1H2LY29_9ACTN</name>
<dbReference type="Pfam" id="PF11248">
    <property type="entry name" value="DUF3046"/>
    <property type="match status" value="1"/>
</dbReference>
<keyword evidence="2" id="KW-1185">Reference proteome</keyword>
<evidence type="ECO:0008006" key="3">
    <source>
        <dbReference type="Google" id="ProtNLM"/>
    </source>
</evidence>
<dbReference type="InterPro" id="IPR021408">
    <property type="entry name" value="DUF3046"/>
</dbReference>
<dbReference type="EMBL" id="LT629799">
    <property type="protein sequence ID" value="SDU85887.1"/>
    <property type="molecule type" value="Genomic_DNA"/>
</dbReference>
<organism evidence="1 2">
    <name type="scientific">Microlunatus sagamiharensis</name>
    <dbReference type="NCBI Taxonomy" id="546874"/>
    <lineage>
        <taxon>Bacteria</taxon>
        <taxon>Bacillati</taxon>
        <taxon>Actinomycetota</taxon>
        <taxon>Actinomycetes</taxon>
        <taxon>Propionibacteriales</taxon>
        <taxon>Propionibacteriaceae</taxon>
        <taxon>Microlunatus</taxon>
    </lineage>
</organism>
<reference evidence="2" key="1">
    <citation type="submission" date="2016-10" db="EMBL/GenBank/DDBJ databases">
        <authorList>
            <person name="Varghese N."/>
            <person name="Submissions S."/>
        </authorList>
    </citation>
    <scope>NUCLEOTIDE SEQUENCE [LARGE SCALE GENOMIC DNA]</scope>
    <source>
        <strain evidence="2">DSM 21743</strain>
    </source>
</reference>
<protein>
    <recommendedName>
        <fullName evidence="3">DUF3046 domain-containing protein</fullName>
    </recommendedName>
</protein>
<dbReference type="AlphaFoldDB" id="A0A1H2LY29"/>
<accession>A0A1H2LY29</accession>
<evidence type="ECO:0000313" key="2">
    <source>
        <dbReference type="Proteomes" id="UP000198825"/>
    </source>
</evidence>
<dbReference type="OrthoDB" id="3215033at2"/>
<dbReference type="STRING" id="546874.SAMN04488544_1071"/>
<dbReference type="Proteomes" id="UP000198825">
    <property type="component" value="Chromosome I"/>
</dbReference>
<sequence>MKETELWARLQQHLGAGYYRVWAAEHNLGEVGGRTVVEAIAAGVPFKDIWRAAWAALDLPPTER</sequence>
<evidence type="ECO:0000313" key="1">
    <source>
        <dbReference type="EMBL" id="SDU85887.1"/>
    </source>
</evidence>
<dbReference type="RefSeq" id="WP_091073549.1">
    <property type="nucleotide sequence ID" value="NZ_LT629799.1"/>
</dbReference>
<proteinExistence type="predicted"/>